<evidence type="ECO:0000313" key="4">
    <source>
        <dbReference type="EMBL" id="MBC2665845.1"/>
    </source>
</evidence>
<sequence>MAKARGMAFRTALWVGAAALVPAAIMADPMVPISGDPVVTSGGSVAGSLLPSGVRAYLGIPYAQPPVNDLRWQPPKPIKWNGVWNADRHTPECIQVLRRHDINHYFGEEASGEDCLYLNLWAPPSAKPGAKLPVVVFIFGGGGTIGSAGMAHYDGEAMAKAGAVFVNMNYRVGLLGQMPHPELTREQGGHSGSYSYLDQNAALRWVHDNIAAFGGDPDKVVIAGQSFGASAVAEQVMSPLSKGLFRGAFMSSGCNYTREYTPLAAAEKTGLELQKRLGAANLAEMRNAPADRILALQAETQNMTVNAGLQTPRVIDGLMITSTKAATLANRTGSAVPIVIGFNDDDNDALPERYPLTAARTVAEYQDIARKMYGADADAFLKLYPVKTDADVWAMARRAATESPGGFMANARDCGQLQAKFLGQPTYVNYFAQRHAYIPGAVIADQNTQTVGAYHNADIPYWFGTIESFNRVRPTRAWTDQDRALSATMMQSLIAFAETGNPNTAAVKWPAWTAASPQYVVLANKGITTAKMDLKRMDWLAAHPAAPVTLPKTGDLRAHD</sequence>
<keyword evidence="2" id="KW-0732">Signal</keyword>
<name>A0A7X1FRY2_9SPHN</name>
<feature type="domain" description="Carboxylesterase type B" evidence="3">
    <location>
        <begin position="38"/>
        <end position="527"/>
    </location>
</feature>
<dbReference type="InterPro" id="IPR002018">
    <property type="entry name" value="CarbesteraseB"/>
</dbReference>
<dbReference type="GO" id="GO:0052689">
    <property type="term" value="F:carboxylic ester hydrolase activity"/>
    <property type="evidence" value="ECO:0007669"/>
    <property type="project" value="TreeGrafter"/>
</dbReference>
<dbReference type="RefSeq" id="WP_185664116.1">
    <property type="nucleotide sequence ID" value="NZ_JACLAW010000007.1"/>
</dbReference>
<keyword evidence="5" id="KW-1185">Reference proteome</keyword>
<dbReference type="Gene3D" id="3.40.50.1820">
    <property type="entry name" value="alpha/beta hydrolase"/>
    <property type="match status" value="1"/>
</dbReference>
<accession>A0A7X1FRY2</accession>
<dbReference type="EMBL" id="JACLAW010000007">
    <property type="protein sequence ID" value="MBC2665845.1"/>
    <property type="molecule type" value="Genomic_DNA"/>
</dbReference>
<dbReference type="InterPro" id="IPR050654">
    <property type="entry name" value="AChE-related_enzymes"/>
</dbReference>
<dbReference type="InterPro" id="IPR029058">
    <property type="entry name" value="AB_hydrolase_fold"/>
</dbReference>
<evidence type="ECO:0000259" key="3">
    <source>
        <dbReference type="Pfam" id="PF00135"/>
    </source>
</evidence>
<keyword evidence="1" id="KW-0378">Hydrolase</keyword>
<gene>
    <name evidence="4" type="ORF">H7F51_09940</name>
</gene>
<feature type="signal peptide" evidence="2">
    <location>
        <begin position="1"/>
        <end position="27"/>
    </location>
</feature>
<reference evidence="4 5" key="1">
    <citation type="submission" date="2020-08" db="EMBL/GenBank/DDBJ databases">
        <title>The genome sequence of type strain Novosphingobium flavum NBRC 111647.</title>
        <authorList>
            <person name="Liu Y."/>
        </authorList>
    </citation>
    <scope>NUCLEOTIDE SEQUENCE [LARGE SCALE GENOMIC DNA]</scope>
    <source>
        <strain evidence="4 5">NBRC 111647</strain>
    </source>
</reference>
<dbReference type="PROSITE" id="PS00941">
    <property type="entry name" value="CARBOXYLESTERASE_B_2"/>
    <property type="match status" value="1"/>
</dbReference>
<evidence type="ECO:0000256" key="1">
    <source>
        <dbReference type="ARBA" id="ARBA00022801"/>
    </source>
</evidence>
<comment type="caution">
    <text evidence="4">The sequence shown here is derived from an EMBL/GenBank/DDBJ whole genome shotgun (WGS) entry which is preliminary data.</text>
</comment>
<evidence type="ECO:0000256" key="2">
    <source>
        <dbReference type="SAM" id="SignalP"/>
    </source>
</evidence>
<dbReference type="AlphaFoldDB" id="A0A7X1FRY2"/>
<dbReference type="PANTHER" id="PTHR43918">
    <property type="entry name" value="ACETYLCHOLINESTERASE"/>
    <property type="match status" value="1"/>
</dbReference>
<dbReference type="InterPro" id="IPR019819">
    <property type="entry name" value="Carboxylesterase_B_CS"/>
</dbReference>
<dbReference type="Proteomes" id="UP000566813">
    <property type="component" value="Unassembled WGS sequence"/>
</dbReference>
<dbReference type="PANTHER" id="PTHR43918:SF4">
    <property type="entry name" value="CARBOXYLIC ESTER HYDROLASE"/>
    <property type="match status" value="1"/>
</dbReference>
<protein>
    <submittedName>
        <fullName evidence="4">Carboxylesterase family protein</fullName>
    </submittedName>
</protein>
<proteinExistence type="predicted"/>
<evidence type="ECO:0000313" key="5">
    <source>
        <dbReference type="Proteomes" id="UP000566813"/>
    </source>
</evidence>
<dbReference type="Pfam" id="PF00135">
    <property type="entry name" value="COesterase"/>
    <property type="match status" value="1"/>
</dbReference>
<dbReference type="SUPFAM" id="SSF53474">
    <property type="entry name" value="alpha/beta-Hydrolases"/>
    <property type="match status" value="1"/>
</dbReference>
<feature type="chain" id="PRO_5031398163" evidence="2">
    <location>
        <begin position="28"/>
        <end position="560"/>
    </location>
</feature>
<organism evidence="4 5">
    <name type="scientific">Novosphingobium flavum</name>
    <dbReference type="NCBI Taxonomy" id="1778672"/>
    <lineage>
        <taxon>Bacteria</taxon>
        <taxon>Pseudomonadati</taxon>
        <taxon>Pseudomonadota</taxon>
        <taxon>Alphaproteobacteria</taxon>
        <taxon>Sphingomonadales</taxon>
        <taxon>Sphingomonadaceae</taxon>
        <taxon>Novosphingobium</taxon>
    </lineage>
</organism>